<keyword evidence="3" id="KW-1185">Reference proteome</keyword>
<organism evidence="2 3">
    <name type="scientific">Kordia algicida OT-1</name>
    <dbReference type="NCBI Taxonomy" id="391587"/>
    <lineage>
        <taxon>Bacteria</taxon>
        <taxon>Pseudomonadati</taxon>
        <taxon>Bacteroidota</taxon>
        <taxon>Flavobacteriia</taxon>
        <taxon>Flavobacteriales</taxon>
        <taxon>Flavobacteriaceae</taxon>
        <taxon>Kordia</taxon>
    </lineage>
</organism>
<dbReference type="InterPro" id="IPR002934">
    <property type="entry name" value="Polymerase_NTP_transf_dom"/>
</dbReference>
<dbReference type="SUPFAM" id="SSF81301">
    <property type="entry name" value="Nucleotidyltransferase"/>
    <property type="match status" value="1"/>
</dbReference>
<protein>
    <recommendedName>
        <fullName evidence="1">Polymerase nucleotidyl transferase domain-containing protein</fullName>
    </recommendedName>
</protein>
<accession>A9DWL8</accession>
<evidence type="ECO:0000313" key="2">
    <source>
        <dbReference type="EMBL" id="EDP95917.1"/>
    </source>
</evidence>
<dbReference type="EMBL" id="ABIB01000005">
    <property type="protein sequence ID" value="EDP95917.1"/>
    <property type="molecule type" value="Genomic_DNA"/>
</dbReference>
<feature type="domain" description="Polymerase nucleotidyl transferase" evidence="1">
    <location>
        <begin position="14"/>
        <end position="58"/>
    </location>
</feature>
<dbReference type="InterPro" id="IPR043519">
    <property type="entry name" value="NT_sf"/>
</dbReference>
<dbReference type="Pfam" id="PF01909">
    <property type="entry name" value="NTP_transf_2"/>
    <property type="match status" value="1"/>
</dbReference>
<dbReference type="Proteomes" id="UP000002945">
    <property type="component" value="Unassembled WGS sequence"/>
</dbReference>
<evidence type="ECO:0000313" key="3">
    <source>
        <dbReference type="Proteomes" id="UP000002945"/>
    </source>
</evidence>
<dbReference type="HOGENOM" id="CLU_1097462_0_0_10"/>
<reference evidence="2 3" key="1">
    <citation type="journal article" date="2011" name="J. Bacteriol.">
        <title>Genome sequence of the algicidal bacterium Kordia algicida OT-1.</title>
        <authorList>
            <person name="Lee H.S."/>
            <person name="Kang S.G."/>
            <person name="Kwon K.K."/>
            <person name="Lee J.H."/>
            <person name="Kim S.J."/>
        </authorList>
    </citation>
    <scope>NUCLEOTIDE SEQUENCE [LARGE SCALE GENOMIC DNA]</scope>
    <source>
        <strain evidence="2 3">OT-1</strain>
    </source>
</reference>
<comment type="caution">
    <text evidence="2">The sequence shown here is derived from an EMBL/GenBank/DDBJ whole genome shotgun (WGS) entry which is preliminary data.</text>
</comment>
<name>A9DWL8_9FLAO</name>
<evidence type="ECO:0000259" key="1">
    <source>
        <dbReference type="Pfam" id="PF01909"/>
    </source>
</evidence>
<dbReference type="eggNOG" id="COG1708">
    <property type="taxonomic scope" value="Bacteria"/>
</dbReference>
<dbReference type="OrthoDB" id="9803106at2"/>
<dbReference type="STRING" id="391587.KAOT1_07108"/>
<dbReference type="Gene3D" id="3.30.460.10">
    <property type="entry name" value="Beta Polymerase, domain 2"/>
    <property type="match status" value="1"/>
</dbReference>
<sequence length="254" mass="29514">MIPTNITSILESYVSKLKENTEIIGVFLVGSYATGQFSEHSDIDIKIILNSNVSKRYKGVKICNGYHISYTAYPVTEAYDYFYSQLRSYSKFQARMLSQGIILHDVTGEMKHLKEEAILVMQLPFIKHPLKSLQLQAYSLWKYKDALLQDNLGIFTLKEFHVFLEKSLILYTKLLGVECIFQYPFFKMENYISNVSFREKYNIPKFPDESFLDMYVKGITLTVADDIKNTARSIFNVIETKLQIDFEQFEIVSS</sequence>
<dbReference type="AlphaFoldDB" id="A9DWL8"/>
<dbReference type="CDD" id="cd05403">
    <property type="entry name" value="NT_KNTase_like"/>
    <property type="match status" value="1"/>
</dbReference>
<dbReference type="GO" id="GO:0016779">
    <property type="term" value="F:nucleotidyltransferase activity"/>
    <property type="evidence" value="ECO:0007669"/>
    <property type="project" value="InterPro"/>
</dbReference>
<dbReference type="RefSeq" id="WP_007093988.1">
    <property type="nucleotide sequence ID" value="NZ_CP142125.1"/>
</dbReference>
<gene>
    <name evidence="2" type="ORF">KAOT1_07108</name>
</gene>
<proteinExistence type="predicted"/>